<evidence type="ECO:0000313" key="6">
    <source>
        <dbReference type="Proteomes" id="UP001515480"/>
    </source>
</evidence>
<dbReference type="GO" id="GO:0003860">
    <property type="term" value="F:3-hydroxyisobutyryl-CoA hydrolase activity"/>
    <property type="evidence" value="ECO:0007669"/>
    <property type="project" value="UniProtKB-EC"/>
</dbReference>
<dbReference type="Proteomes" id="UP001515480">
    <property type="component" value="Unassembled WGS sequence"/>
</dbReference>
<protein>
    <recommendedName>
        <fullName evidence="2">3-hydroxyisobutyryl-CoA hydrolase</fullName>
        <ecNumber evidence="2">3.1.2.4</ecNumber>
    </recommendedName>
</protein>
<name>A0AB34IRA8_PRYPA</name>
<dbReference type="GO" id="GO:0006574">
    <property type="term" value="P:L-valine catabolic process"/>
    <property type="evidence" value="ECO:0007669"/>
    <property type="project" value="TreeGrafter"/>
</dbReference>
<dbReference type="SUPFAM" id="SSF52096">
    <property type="entry name" value="ClpP/crotonase"/>
    <property type="match status" value="1"/>
</dbReference>
<evidence type="ECO:0000313" key="5">
    <source>
        <dbReference type="EMBL" id="KAL1504214.1"/>
    </source>
</evidence>
<dbReference type="InterPro" id="IPR029045">
    <property type="entry name" value="ClpP/crotonase-like_dom_sf"/>
</dbReference>
<proteinExistence type="predicted"/>
<reference evidence="5 6" key="1">
    <citation type="journal article" date="2024" name="Science">
        <title>Giant polyketide synthase enzymes in the biosynthesis of giant marine polyether toxins.</title>
        <authorList>
            <person name="Fallon T.R."/>
            <person name="Shende V.V."/>
            <person name="Wierzbicki I.H."/>
            <person name="Pendleton A.L."/>
            <person name="Watervoot N.F."/>
            <person name="Auber R.P."/>
            <person name="Gonzalez D.J."/>
            <person name="Wisecaver J.H."/>
            <person name="Moore B.S."/>
        </authorList>
    </citation>
    <scope>NUCLEOTIDE SEQUENCE [LARGE SCALE GENOMIC DNA]</scope>
    <source>
        <strain evidence="5 6">12B1</strain>
    </source>
</reference>
<dbReference type="InterPro" id="IPR032259">
    <property type="entry name" value="HIBYL-CoA-H"/>
</dbReference>
<dbReference type="EC" id="3.1.2.4" evidence="2"/>
<keyword evidence="3" id="KW-0378">Hydrolase</keyword>
<evidence type="ECO:0000256" key="2">
    <source>
        <dbReference type="ARBA" id="ARBA00011915"/>
    </source>
</evidence>
<dbReference type="Gene3D" id="3.90.226.10">
    <property type="entry name" value="2-enoyl-CoA Hydratase, Chain A, domain 1"/>
    <property type="match status" value="1"/>
</dbReference>
<comment type="caution">
    <text evidence="5">The sequence shown here is derived from an EMBL/GenBank/DDBJ whole genome shotgun (WGS) entry which is preliminary data.</text>
</comment>
<dbReference type="PANTHER" id="PTHR43176">
    <property type="entry name" value="3-HYDROXYISOBUTYRYL-COA HYDROLASE-RELATED"/>
    <property type="match status" value="1"/>
</dbReference>
<evidence type="ECO:0000256" key="1">
    <source>
        <dbReference type="ARBA" id="ARBA00001709"/>
    </source>
</evidence>
<feature type="domain" description="Enoyl-CoA hydratase/isomerase" evidence="4">
    <location>
        <begin position="75"/>
        <end position="311"/>
    </location>
</feature>
<organism evidence="5 6">
    <name type="scientific">Prymnesium parvum</name>
    <name type="common">Toxic golden alga</name>
    <dbReference type="NCBI Taxonomy" id="97485"/>
    <lineage>
        <taxon>Eukaryota</taxon>
        <taxon>Haptista</taxon>
        <taxon>Haptophyta</taxon>
        <taxon>Prymnesiophyceae</taxon>
        <taxon>Prymnesiales</taxon>
        <taxon>Prymnesiaceae</taxon>
        <taxon>Prymnesium</taxon>
    </lineage>
</organism>
<evidence type="ECO:0000256" key="3">
    <source>
        <dbReference type="ARBA" id="ARBA00022801"/>
    </source>
</evidence>
<evidence type="ECO:0000259" key="4">
    <source>
        <dbReference type="Pfam" id="PF16113"/>
    </source>
</evidence>
<comment type="catalytic activity">
    <reaction evidence="1">
        <text>3-hydroxy-2-methylpropanoyl-CoA + H2O = 3-hydroxy-2-methylpropanoate + CoA + H(+)</text>
        <dbReference type="Rhea" id="RHEA:20888"/>
        <dbReference type="ChEBI" id="CHEBI:11805"/>
        <dbReference type="ChEBI" id="CHEBI:15377"/>
        <dbReference type="ChEBI" id="CHEBI:15378"/>
        <dbReference type="ChEBI" id="CHEBI:57287"/>
        <dbReference type="ChEBI" id="CHEBI:57340"/>
        <dbReference type="EC" id="3.1.2.4"/>
    </reaction>
</comment>
<dbReference type="AlphaFoldDB" id="A0AB34IRA8"/>
<gene>
    <name evidence="5" type="ORF">AB1Y20_010623</name>
</gene>
<keyword evidence="6" id="KW-1185">Reference proteome</keyword>
<dbReference type="Pfam" id="PF16113">
    <property type="entry name" value="ECH_2"/>
    <property type="match status" value="1"/>
</dbReference>
<dbReference type="PANTHER" id="PTHR43176:SF3">
    <property type="entry name" value="3-HYDROXYISOBUTYRYL-COA HYDROLASE, MITOCHONDRIAL"/>
    <property type="match status" value="1"/>
</dbReference>
<sequence length="382" mass="40730">MSRTNVLATAANAAAVGHMLRHRLSGSRVSMPDIASLSASLNEASRRFHISSALVACNARGSALPQLRSSAEGAAEHYSSLSALLRRMGEAELPTIVTINGHVTGAAAGVAAHAAACVVTERACMSLPGPAFGFVPESFASYQLARLPRGLGAYLALTGATLSAREMVELGLATHATESKSLRRVNDILNEQSTRHLGRTLRNVEEVCIEPRFYPYSDTDALFHIDSIEECFGQPTLPEILRALEAGTTPWHEQALGVLRASSPLAIHLTFNSIQRAAAAECWTTVLKMEADLTVKAMGSADFAAGAEALEYHKLQLDREVMPSVDLDATAEDDAEAKAKVAMDTHVLHLSELEADKYGDVGAWEHDAIEAVPSGTIGSYFP</sequence>
<dbReference type="EMBL" id="JBGBPQ010000020">
    <property type="protein sequence ID" value="KAL1504214.1"/>
    <property type="molecule type" value="Genomic_DNA"/>
</dbReference>
<dbReference type="InterPro" id="IPR045004">
    <property type="entry name" value="ECH_dom"/>
</dbReference>
<accession>A0AB34IRA8</accession>